<dbReference type="AlphaFoldDB" id="A0A382TFP0"/>
<accession>A0A382TFP0</accession>
<dbReference type="EMBL" id="UINC01136183">
    <property type="protein sequence ID" value="SVD20793.1"/>
    <property type="molecule type" value="Genomic_DNA"/>
</dbReference>
<organism evidence="1">
    <name type="scientific">marine metagenome</name>
    <dbReference type="NCBI Taxonomy" id="408172"/>
    <lineage>
        <taxon>unclassified sequences</taxon>
        <taxon>metagenomes</taxon>
        <taxon>ecological metagenomes</taxon>
    </lineage>
</organism>
<evidence type="ECO:0000313" key="1">
    <source>
        <dbReference type="EMBL" id="SVD20793.1"/>
    </source>
</evidence>
<proteinExistence type="predicted"/>
<reference evidence="1" key="1">
    <citation type="submission" date="2018-05" db="EMBL/GenBank/DDBJ databases">
        <authorList>
            <person name="Lanie J.A."/>
            <person name="Ng W.-L."/>
            <person name="Kazmierczak K.M."/>
            <person name="Andrzejewski T.M."/>
            <person name="Davidsen T.M."/>
            <person name="Wayne K.J."/>
            <person name="Tettelin H."/>
            <person name="Glass J.I."/>
            <person name="Rusch D."/>
            <person name="Podicherti R."/>
            <person name="Tsui H.-C.T."/>
            <person name="Winkler M.E."/>
        </authorList>
    </citation>
    <scope>NUCLEOTIDE SEQUENCE</scope>
</reference>
<sequence>GLGFSQEEFEWAAYDLGDRTKTLREKEVSGQVASLGIGYNW</sequence>
<gene>
    <name evidence="1" type="ORF">METZ01_LOCUS373647</name>
</gene>
<feature type="non-terminal residue" evidence="1">
    <location>
        <position position="1"/>
    </location>
</feature>
<name>A0A382TFP0_9ZZZZ</name>
<protein>
    <submittedName>
        <fullName evidence="1">Uncharacterized protein</fullName>
    </submittedName>
</protein>